<dbReference type="EMBL" id="JACHJV010000003">
    <property type="protein sequence ID" value="MBB4928959.1"/>
    <property type="molecule type" value="Genomic_DNA"/>
</dbReference>
<dbReference type="Proteomes" id="UP000540506">
    <property type="component" value="Unassembled WGS sequence"/>
</dbReference>
<comment type="caution">
    <text evidence="1">The sequence shown here is derived from an EMBL/GenBank/DDBJ whole genome shotgun (WGS) entry which is preliminary data.</text>
</comment>
<reference evidence="1 2" key="1">
    <citation type="submission" date="2020-08" db="EMBL/GenBank/DDBJ databases">
        <title>Sequencing the genomes of 1000 actinobacteria strains.</title>
        <authorList>
            <person name="Klenk H.-P."/>
        </authorList>
    </citation>
    <scope>NUCLEOTIDE SEQUENCE [LARGE SCALE GENOMIC DNA]</scope>
    <source>
        <strain evidence="1 2">DSM 41654</strain>
    </source>
</reference>
<accession>A0A7W7RBN2</accession>
<keyword evidence="2" id="KW-1185">Reference proteome</keyword>
<evidence type="ECO:0000313" key="2">
    <source>
        <dbReference type="Proteomes" id="UP000540506"/>
    </source>
</evidence>
<name>A0A7W7RBN2_KITKI</name>
<dbReference type="AlphaFoldDB" id="A0A7W7RBN2"/>
<sequence>MSTRTLAGLRKAAGHTQETFVVAFGVMAKQLDAAAAVSVRQLRRWESPDPPLPHPGQQAVLEALLGVPLDEMGFAVPAERRHGSAVGGNTDHVERRRFVVDVGAVLGASVLPAATRPGRRIGACDVQRLTADVADLFTVDHRHGGRAAQKAAAQLLRKLNSLMAEGTYLERVGRDLHALTGTVHSHLGWIEFDAGRPGKARAACAEALTSARLVGDPLLEVRALDSLSLLAVEQKRLWEAVAAATAAGDLAQHHGGPKVKSVVALRQARALSAAGDHSAARRALSQSLSWYDRSGNDTDAPPWTAFAGQVEVDYATASWHTATGHPLHAVPFLRSALSQLGDGHSRNRALYRARLAEVLLATGQLEEAAAEARAAAEAAQGMTSARLTDRLRAVASTVGRIDTAAARDCAEQLRTFGFTTTTRSSGRTR</sequence>
<dbReference type="InterPro" id="IPR011990">
    <property type="entry name" value="TPR-like_helical_dom_sf"/>
</dbReference>
<dbReference type="RefSeq" id="WP_184946670.1">
    <property type="nucleotide sequence ID" value="NZ_JACHJV010000003.1"/>
</dbReference>
<evidence type="ECO:0000313" key="1">
    <source>
        <dbReference type="EMBL" id="MBB4928959.1"/>
    </source>
</evidence>
<protein>
    <submittedName>
        <fullName evidence="1">Tetratricopeptide (TPR) repeat protein</fullName>
    </submittedName>
</protein>
<organism evidence="1 2">
    <name type="scientific">Kitasatospora kifunensis</name>
    <name type="common">Streptomyces kifunensis</name>
    <dbReference type="NCBI Taxonomy" id="58351"/>
    <lineage>
        <taxon>Bacteria</taxon>
        <taxon>Bacillati</taxon>
        <taxon>Actinomycetota</taxon>
        <taxon>Actinomycetes</taxon>
        <taxon>Kitasatosporales</taxon>
        <taxon>Streptomycetaceae</taxon>
        <taxon>Kitasatospora</taxon>
    </lineage>
</organism>
<dbReference type="Gene3D" id="1.25.40.10">
    <property type="entry name" value="Tetratricopeptide repeat domain"/>
    <property type="match status" value="1"/>
</dbReference>
<proteinExistence type="predicted"/>
<gene>
    <name evidence="1" type="ORF">FHR34_008056</name>
</gene>
<dbReference type="SUPFAM" id="SSF48452">
    <property type="entry name" value="TPR-like"/>
    <property type="match status" value="1"/>
</dbReference>